<dbReference type="Gene3D" id="3.90.1640.10">
    <property type="entry name" value="inorganic pyrophosphatase (n-terminal core)"/>
    <property type="match status" value="1"/>
</dbReference>
<dbReference type="InterPro" id="IPR001667">
    <property type="entry name" value="DDH_dom"/>
</dbReference>
<evidence type="ECO:0000259" key="1">
    <source>
        <dbReference type="Pfam" id="PF01368"/>
    </source>
</evidence>
<sequence>MNALDAKIGQLKEYLSSGEKRIAVLTHTNPDGDAIGSSLAWAAVLRSMGHTVNCLVPNRYPNFLAWMPDIADVIIAKEANEKAERVVDEADIIFCLDFNRIDRLENLSTHIVNNSKAVRILIDHHLDPPLEEYALAFSDHTSCSTSYLVYRIAERLTGVEVFDREAAEALYVGIMTDTGNFSFSYLTPGLFRAVADLIEKGIDVPSINSRVYNAYSEGRMRLLGYVLLQKMQLIENNRIAYIGLQEHELRRFDFQIGDSEGFVNYPLSVTSVQMSAMFLETRKFIRISFRSKGNVDVSEFAARYFGGGGHKNASGGKSFEPMDKTIENFKKAVAEYFKEKQL</sequence>
<dbReference type="SUPFAM" id="SSF64182">
    <property type="entry name" value="DHH phosphoesterases"/>
    <property type="match status" value="1"/>
</dbReference>
<proteinExistence type="predicted"/>
<evidence type="ECO:0000313" key="4">
    <source>
        <dbReference type="Proteomes" id="UP000824014"/>
    </source>
</evidence>
<evidence type="ECO:0000313" key="3">
    <source>
        <dbReference type="EMBL" id="HIZ15801.1"/>
    </source>
</evidence>
<dbReference type="AlphaFoldDB" id="A0A9D2DEV1"/>
<dbReference type="InterPro" id="IPR003156">
    <property type="entry name" value="DHHA1_dom"/>
</dbReference>
<organism evidence="3 4">
    <name type="scientific">Candidatus Tidjanibacter faecipullorum</name>
    <dbReference type="NCBI Taxonomy" id="2838766"/>
    <lineage>
        <taxon>Bacteria</taxon>
        <taxon>Pseudomonadati</taxon>
        <taxon>Bacteroidota</taxon>
        <taxon>Bacteroidia</taxon>
        <taxon>Bacteroidales</taxon>
        <taxon>Rikenellaceae</taxon>
        <taxon>Tidjanibacter</taxon>
    </lineage>
</organism>
<feature type="domain" description="DHHA1" evidence="2">
    <location>
        <begin position="257"/>
        <end position="339"/>
    </location>
</feature>
<dbReference type="EMBL" id="DXCC01000030">
    <property type="protein sequence ID" value="HIZ15801.1"/>
    <property type="molecule type" value="Genomic_DNA"/>
</dbReference>
<dbReference type="PANTHER" id="PTHR47618">
    <property type="entry name" value="BIFUNCTIONAL OLIGORIBONUCLEASE AND PAP PHOSPHATASE NRNA"/>
    <property type="match status" value="1"/>
</dbReference>
<dbReference type="InterPro" id="IPR038763">
    <property type="entry name" value="DHH_sf"/>
</dbReference>
<reference evidence="3" key="1">
    <citation type="journal article" date="2021" name="PeerJ">
        <title>Extensive microbial diversity within the chicken gut microbiome revealed by metagenomics and culture.</title>
        <authorList>
            <person name="Gilroy R."/>
            <person name="Ravi A."/>
            <person name="Getino M."/>
            <person name="Pursley I."/>
            <person name="Horton D.L."/>
            <person name="Alikhan N.F."/>
            <person name="Baker D."/>
            <person name="Gharbi K."/>
            <person name="Hall N."/>
            <person name="Watson M."/>
            <person name="Adriaenssens E.M."/>
            <person name="Foster-Nyarko E."/>
            <person name="Jarju S."/>
            <person name="Secka A."/>
            <person name="Antonio M."/>
            <person name="Oren A."/>
            <person name="Chaudhuri R.R."/>
            <person name="La Ragione R."/>
            <person name="Hildebrand F."/>
            <person name="Pallen M.J."/>
        </authorList>
    </citation>
    <scope>NUCLEOTIDE SEQUENCE</scope>
    <source>
        <strain evidence="3">ChiHjej11B10-19426</strain>
    </source>
</reference>
<dbReference type="Pfam" id="PF01368">
    <property type="entry name" value="DHH"/>
    <property type="match status" value="1"/>
</dbReference>
<gene>
    <name evidence="3" type="ORF">H9816_07840</name>
</gene>
<comment type="caution">
    <text evidence="3">The sequence shown here is derived from an EMBL/GenBank/DDBJ whole genome shotgun (WGS) entry which is preliminary data.</text>
</comment>
<reference evidence="3" key="2">
    <citation type="submission" date="2021-04" db="EMBL/GenBank/DDBJ databases">
        <authorList>
            <person name="Gilroy R."/>
        </authorList>
    </citation>
    <scope>NUCLEOTIDE SEQUENCE</scope>
    <source>
        <strain evidence="3">ChiHjej11B10-19426</strain>
    </source>
</reference>
<name>A0A9D2DEV1_9BACT</name>
<accession>A0A9D2DEV1</accession>
<evidence type="ECO:0000259" key="2">
    <source>
        <dbReference type="Pfam" id="PF02272"/>
    </source>
</evidence>
<dbReference type="GO" id="GO:0003676">
    <property type="term" value="F:nucleic acid binding"/>
    <property type="evidence" value="ECO:0007669"/>
    <property type="project" value="InterPro"/>
</dbReference>
<dbReference type="Proteomes" id="UP000824014">
    <property type="component" value="Unassembled WGS sequence"/>
</dbReference>
<dbReference type="PANTHER" id="PTHR47618:SF1">
    <property type="entry name" value="BIFUNCTIONAL OLIGORIBONUCLEASE AND PAP PHOSPHATASE NRNA"/>
    <property type="match status" value="1"/>
</dbReference>
<dbReference type="Gene3D" id="3.10.310.30">
    <property type="match status" value="1"/>
</dbReference>
<protein>
    <submittedName>
        <fullName evidence="3">Bifunctional oligoribonuclease/PAP phosphatase NrnA</fullName>
    </submittedName>
</protein>
<dbReference type="Pfam" id="PF02272">
    <property type="entry name" value="DHHA1"/>
    <property type="match status" value="1"/>
</dbReference>
<feature type="domain" description="DDH" evidence="1">
    <location>
        <begin position="21"/>
        <end position="174"/>
    </location>
</feature>
<dbReference type="InterPro" id="IPR051319">
    <property type="entry name" value="Oligoribo/pAp-PDE_c-di-AMP_PDE"/>
</dbReference>